<keyword evidence="2" id="KW-0378">Hydrolase</keyword>
<dbReference type="Proteomes" id="UP001196565">
    <property type="component" value="Unassembled WGS sequence"/>
</dbReference>
<keyword evidence="1" id="KW-0479">Metal-binding</keyword>
<evidence type="ECO:0000256" key="3">
    <source>
        <dbReference type="ARBA" id="ARBA00023004"/>
    </source>
</evidence>
<evidence type="ECO:0000256" key="1">
    <source>
        <dbReference type="ARBA" id="ARBA00022723"/>
    </source>
</evidence>
<evidence type="ECO:0000313" key="7">
    <source>
        <dbReference type="Proteomes" id="UP001196565"/>
    </source>
</evidence>
<dbReference type="InterPro" id="IPR004843">
    <property type="entry name" value="Calcineurin-like_PHP"/>
</dbReference>
<sequence length="247" mass="25845">MMRIAHLSDLHFGAHRPELVAPLIEDIARFDPAVIAISGDLTQVASASEFAQAAAFLAALPAPVVAVPGNHDIPKVAILERMLDPRRRWFRAIAPTTEPGVILPGLAVLGLDTVRRAQAHLDWSAGGISERRLARLAARIAAARPRSVVVVAHHPLRHPAWAGDRALPAGADAALAAMQRAGVTAVLSGHLHHMAAPPGTPPVLIGGSSLSHRVRGVPNSWSLVDAGTAAPTVRVRVASGAGWRDAP</sequence>
<keyword evidence="7" id="KW-1185">Reference proteome</keyword>
<comment type="caution">
    <text evidence="6">The sequence shown here is derived from an EMBL/GenBank/DDBJ whole genome shotgun (WGS) entry which is preliminary data.</text>
</comment>
<reference evidence="6 7" key="1">
    <citation type="submission" date="2021-07" db="EMBL/GenBank/DDBJ databases">
        <authorList>
            <person name="So Y."/>
        </authorList>
    </citation>
    <scope>NUCLEOTIDE SEQUENCE [LARGE SCALE GENOMIC DNA]</scope>
    <source>
        <strain evidence="6 7">HJA6</strain>
    </source>
</reference>
<dbReference type="EMBL" id="JAHYBZ010000003">
    <property type="protein sequence ID" value="MBW6398301.1"/>
    <property type="molecule type" value="Genomic_DNA"/>
</dbReference>
<proteinExistence type="inferred from homology"/>
<dbReference type="Pfam" id="PF00149">
    <property type="entry name" value="Metallophos"/>
    <property type="match status" value="1"/>
</dbReference>
<dbReference type="Gene3D" id="3.60.21.10">
    <property type="match status" value="1"/>
</dbReference>
<protein>
    <submittedName>
        <fullName evidence="6">Metallophosphoesterase</fullName>
    </submittedName>
</protein>
<comment type="similarity">
    <text evidence="4">Belongs to the cyclic nucleotide phosphodiesterase class-III family.</text>
</comment>
<dbReference type="PANTHER" id="PTHR42988">
    <property type="entry name" value="PHOSPHOHYDROLASE"/>
    <property type="match status" value="1"/>
</dbReference>
<gene>
    <name evidence="6" type="ORF">KPL78_10610</name>
</gene>
<keyword evidence="3" id="KW-0408">Iron</keyword>
<dbReference type="InterPro" id="IPR029052">
    <property type="entry name" value="Metallo-depent_PP-like"/>
</dbReference>
<feature type="domain" description="Calcineurin-like phosphoesterase" evidence="5">
    <location>
        <begin position="2"/>
        <end position="193"/>
    </location>
</feature>
<evidence type="ECO:0000256" key="2">
    <source>
        <dbReference type="ARBA" id="ARBA00022801"/>
    </source>
</evidence>
<organism evidence="6 7">
    <name type="scientific">Roseomonas alba</name>
    <dbReference type="NCBI Taxonomy" id="2846776"/>
    <lineage>
        <taxon>Bacteria</taxon>
        <taxon>Pseudomonadati</taxon>
        <taxon>Pseudomonadota</taxon>
        <taxon>Alphaproteobacteria</taxon>
        <taxon>Acetobacterales</taxon>
        <taxon>Roseomonadaceae</taxon>
        <taxon>Roseomonas</taxon>
    </lineage>
</organism>
<dbReference type="PANTHER" id="PTHR42988:SF2">
    <property type="entry name" value="CYCLIC NUCLEOTIDE PHOSPHODIESTERASE CBUA0032-RELATED"/>
    <property type="match status" value="1"/>
</dbReference>
<evidence type="ECO:0000259" key="5">
    <source>
        <dbReference type="Pfam" id="PF00149"/>
    </source>
</evidence>
<accession>A0ABS7A7R4</accession>
<dbReference type="CDD" id="cd00838">
    <property type="entry name" value="MPP_superfamily"/>
    <property type="match status" value="1"/>
</dbReference>
<evidence type="ECO:0000256" key="4">
    <source>
        <dbReference type="ARBA" id="ARBA00025742"/>
    </source>
</evidence>
<dbReference type="SUPFAM" id="SSF56300">
    <property type="entry name" value="Metallo-dependent phosphatases"/>
    <property type="match status" value="1"/>
</dbReference>
<evidence type="ECO:0000313" key="6">
    <source>
        <dbReference type="EMBL" id="MBW6398301.1"/>
    </source>
</evidence>
<name>A0ABS7A7R4_9PROT</name>
<dbReference type="InterPro" id="IPR050884">
    <property type="entry name" value="CNP_phosphodiesterase-III"/>
</dbReference>